<evidence type="ECO:0008006" key="7">
    <source>
        <dbReference type="Google" id="ProtNLM"/>
    </source>
</evidence>
<keyword evidence="2 3" id="KW-0479">Metal-binding</keyword>
<dbReference type="Pfam" id="PF05163">
    <property type="entry name" value="DinB"/>
    <property type="match status" value="1"/>
</dbReference>
<reference evidence="5 6" key="1">
    <citation type="journal article" date="2014" name="Int. J. Syst. Evol. Microbiol.">
        <title>Complete genome sequence of Corynebacterium casei LMG S-19264T (=DSM 44701T), isolated from a smear-ripened cheese.</title>
        <authorList>
            <consortium name="US DOE Joint Genome Institute (JGI-PGF)"/>
            <person name="Walter F."/>
            <person name="Albersmeier A."/>
            <person name="Kalinowski J."/>
            <person name="Ruckert C."/>
        </authorList>
    </citation>
    <scope>NUCLEOTIDE SEQUENCE [LARGE SCALE GENOMIC DNA]</scope>
    <source>
        <strain evidence="5 6">KCTC 12285</strain>
    </source>
</reference>
<dbReference type="InterPro" id="IPR034660">
    <property type="entry name" value="DinB/YfiT-like"/>
</dbReference>
<name>A0A918N2G2_9FLAO</name>
<evidence type="ECO:0000256" key="4">
    <source>
        <dbReference type="SAM" id="SignalP"/>
    </source>
</evidence>
<proteinExistence type="inferred from homology"/>
<evidence type="ECO:0000313" key="6">
    <source>
        <dbReference type="Proteomes" id="UP000601108"/>
    </source>
</evidence>
<protein>
    <recommendedName>
        <fullName evidence="7">DinB family protein</fullName>
    </recommendedName>
</protein>
<dbReference type="EMBL" id="BMWS01000006">
    <property type="protein sequence ID" value="GGX11788.1"/>
    <property type="molecule type" value="Genomic_DNA"/>
</dbReference>
<organism evidence="5 6">
    <name type="scientific">Aquimarina muelleri</name>
    <dbReference type="NCBI Taxonomy" id="279356"/>
    <lineage>
        <taxon>Bacteria</taxon>
        <taxon>Pseudomonadati</taxon>
        <taxon>Bacteroidota</taxon>
        <taxon>Flavobacteriia</taxon>
        <taxon>Flavobacteriales</taxon>
        <taxon>Flavobacteriaceae</taxon>
        <taxon>Aquimarina</taxon>
    </lineage>
</organism>
<feature type="binding site" evidence="3">
    <location>
        <position position="67"/>
    </location>
    <ligand>
        <name>a divalent metal cation</name>
        <dbReference type="ChEBI" id="CHEBI:60240"/>
    </ligand>
</feature>
<keyword evidence="4" id="KW-0732">Signal</keyword>
<dbReference type="Gene3D" id="1.20.120.450">
    <property type="entry name" value="dinb family like domain"/>
    <property type="match status" value="1"/>
</dbReference>
<evidence type="ECO:0000256" key="2">
    <source>
        <dbReference type="ARBA" id="ARBA00022723"/>
    </source>
</evidence>
<feature type="binding site" evidence="3">
    <location>
        <position position="147"/>
    </location>
    <ligand>
        <name>a divalent metal cation</name>
        <dbReference type="ChEBI" id="CHEBI:60240"/>
    </ligand>
</feature>
<feature type="binding site" evidence="3">
    <location>
        <position position="151"/>
    </location>
    <ligand>
        <name>a divalent metal cation</name>
        <dbReference type="ChEBI" id="CHEBI:60240"/>
    </ligand>
</feature>
<gene>
    <name evidence="5" type="ORF">GCM10007384_11860</name>
</gene>
<evidence type="ECO:0000256" key="1">
    <source>
        <dbReference type="ARBA" id="ARBA00008635"/>
    </source>
</evidence>
<dbReference type="GO" id="GO:0046872">
    <property type="term" value="F:metal ion binding"/>
    <property type="evidence" value="ECO:0007669"/>
    <property type="project" value="UniProtKB-KW"/>
</dbReference>
<comment type="caution">
    <text evidence="5">The sequence shown here is derived from an EMBL/GenBank/DDBJ whole genome shotgun (WGS) entry which is preliminary data.</text>
</comment>
<feature type="chain" id="PRO_5037828389" description="DinB family protein" evidence="4">
    <location>
        <begin position="19"/>
        <end position="172"/>
    </location>
</feature>
<feature type="signal peptide" evidence="4">
    <location>
        <begin position="1"/>
        <end position="18"/>
    </location>
</feature>
<dbReference type="SUPFAM" id="SSF109854">
    <property type="entry name" value="DinB/YfiT-like putative metalloenzymes"/>
    <property type="match status" value="1"/>
</dbReference>
<comment type="similarity">
    <text evidence="1">Belongs to the DinB family.</text>
</comment>
<evidence type="ECO:0000313" key="5">
    <source>
        <dbReference type="EMBL" id="GGX11788.1"/>
    </source>
</evidence>
<dbReference type="Proteomes" id="UP000601108">
    <property type="component" value="Unassembled WGS sequence"/>
</dbReference>
<dbReference type="AlphaFoldDB" id="A0A918N2G2"/>
<keyword evidence="6" id="KW-1185">Reference proteome</keyword>
<dbReference type="RefSeq" id="WP_229809243.1">
    <property type="nucleotide sequence ID" value="NZ_BMWS01000006.1"/>
</dbReference>
<dbReference type="InterPro" id="IPR007837">
    <property type="entry name" value="DinB"/>
</dbReference>
<evidence type="ECO:0000256" key="3">
    <source>
        <dbReference type="PIRSR" id="PIRSR607837-1"/>
    </source>
</evidence>
<sequence>MMYRFLIFFFLLSGSVISQQFSAKTAFLEKWKNSKDYLLEIAEQMPEDKFGFKPTDREMSFKDQLLHIRENMTWLGTTYFSLEQLDKKKLKENLPEKKADIIRLLTNAFDKVYTQIQNTKEDTLQTETDFFAGRKSKLQILNLLQDHVTHHRGQLIVYLNLNDIKPPKYVGW</sequence>
<accession>A0A918N2G2</accession>